<reference evidence="8 9" key="1">
    <citation type="journal article" date="2013" name="BMC Genomics">
        <title>Genomics-driven discovery of the pneumocandin biosynthetic gene cluster in the fungus Glarea lozoyensis.</title>
        <authorList>
            <person name="Chen L."/>
            <person name="Yue Q."/>
            <person name="Zhang X."/>
            <person name="Xiang M."/>
            <person name="Wang C."/>
            <person name="Li S."/>
            <person name="Che Y."/>
            <person name="Ortiz-Lopez F.J."/>
            <person name="Bills G.F."/>
            <person name="Liu X."/>
            <person name="An Z."/>
        </authorList>
    </citation>
    <scope>NUCLEOTIDE SEQUENCE [LARGE SCALE GENOMIC DNA]</scope>
    <source>
        <strain evidence="9">ATCC 20868 / MF5171</strain>
    </source>
</reference>
<dbReference type="KEGG" id="glz:GLAREA_07599"/>
<proteinExistence type="predicted"/>
<evidence type="ECO:0000256" key="2">
    <source>
        <dbReference type="ARBA" id="ARBA00022618"/>
    </source>
</evidence>
<dbReference type="GO" id="GO:0031145">
    <property type="term" value="P:anaphase-promoting complex-dependent catabolic process"/>
    <property type="evidence" value="ECO:0007669"/>
    <property type="project" value="InterPro"/>
</dbReference>
<dbReference type="InterPro" id="IPR015943">
    <property type="entry name" value="WD40/YVTN_repeat-like_dom_sf"/>
</dbReference>
<dbReference type="InterPro" id="IPR036322">
    <property type="entry name" value="WD40_repeat_dom_sf"/>
</dbReference>
<dbReference type="eggNOG" id="KOG4640">
    <property type="taxonomic scope" value="Eukaryota"/>
</dbReference>
<dbReference type="HOGENOM" id="CLU_011501_0_0_1"/>
<dbReference type="InterPro" id="IPR024790">
    <property type="entry name" value="APC4_long_dom"/>
</dbReference>
<dbReference type="STRING" id="1116229.S3DK80"/>
<dbReference type="GO" id="GO:0070979">
    <property type="term" value="P:protein K11-linked ubiquitination"/>
    <property type="evidence" value="ECO:0007669"/>
    <property type="project" value="TreeGrafter"/>
</dbReference>
<dbReference type="GO" id="GO:0051301">
    <property type="term" value="P:cell division"/>
    <property type="evidence" value="ECO:0007669"/>
    <property type="project" value="UniProtKB-KW"/>
</dbReference>
<dbReference type="PANTHER" id="PTHR13260">
    <property type="entry name" value="ANAPHASE PROMOTING COMPLEX SUBUNIT 4 APC4"/>
    <property type="match status" value="1"/>
</dbReference>
<organism evidence="8 9">
    <name type="scientific">Glarea lozoyensis (strain ATCC 20868 / MF5171)</name>
    <dbReference type="NCBI Taxonomy" id="1116229"/>
    <lineage>
        <taxon>Eukaryota</taxon>
        <taxon>Fungi</taxon>
        <taxon>Dikarya</taxon>
        <taxon>Ascomycota</taxon>
        <taxon>Pezizomycotina</taxon>
        <taxon>Leotiomycetes</taxon>
        <taxon>Helotiales</taxon>
        <taxon>Helotiaceae</taxon>
        <taxon>Glarea</taxon>
    </lineage>
</organism>
<accession>S3DK80</accession>
<sequence length="786" mass="87499">MSNPSLLKLVGEKSLPQAADPCLISYCPSMDLVALGTTDQQVLIYRLNGQRVYGAAQKTGKLRVESIKWKPNGQLLAIAWNDGSVRLVGAESTKIVHQFSTGENVSGITCMGWGSNITDKTSSSRKVATWEDVLKSDSFISKDTISLDLPRDLSMIDIERSLPKLSLLPAGGTSDDVFCSRSSLDALFRPFDPKDNRAVDVMVVGTKHGLVHLTIYDSFFIGSFSLPTTSEGISLNFVRHSSHPQSSTHSLLLENGDSRILYVAALDLRFISATSDYLSLLASRSTALQNLLRYIHQVQILMVNEWKSTQELPGRFIRNINETLQEKAKGDIVQGLYHSVATGHTFPAVKEWLVDELQERGLKRWEKAVFTGLENLRRLVHENMLPALERCSMILSRFSGIAKFQGTNDTVGFSSKDVGRIMDTVSCLHLVASKILIQVVDEIDLFSAFTAWMRYEIDRLSADSSVPKEDELEKESSLDHSKVLLYIQTCMTTSPLEVYLGESTPDEAKNPWGQSEKGVRMFELLDKQLHKQEQGIPYIKSLPRVELLCTHLTDQAKEVFGQIANAEKRNVIFGTPQEVGSGHDKSLLDFCMISKRPSVSQAYVAFVPTGAHDLIQVTRVTYSLERGLSTIKDTSSSLLKLTGGSIRDLKLQSTGHLLILWETNETHHLLTIPFDAPAGTVSSDKGTYSMEYVPYRPKDAAHSPVSFNNEEIEKRFSIHKFTDGGHFVPRSLEIRGLNQLDLNLRRIVVLSKDKHHYQVFAFTSMKSDAAGNTTSENEDVSMSNDS</sequence>
<dbReference type="SUPFAM" id="SSF50978">
    <property type="entry name" value="WD40 repeat-like"/>
    <property type="match status" value="1"/>
</dbReference>
<keyword evidence="4" id="KW-0833">Ubl conjugation pathway</keyword>
<evidence type="ECO:0000256" key="1">
    <source>
        <dbReference type="ARBA" id="ARBA00016067"/>
    </source>
</evidence>
<dbReference type="GO" id="GO:0005680">
    <property type="term" value="C:anaphase-promoting complex"/>
    <property type="evidence" value="ECO:0007669"/>
    <property type="project" value="InterPro"/>
</dbReference>
<dbReference type="OMA" id="FEPMKEF"/>
<name>S3DK80_GLAL2</name>
<evidence type="ECO:0000259" key="7">
    <source>
        <dbReference type="Pfam" id="PF12896"/>
    </source>
</evidence>
<evidence type="ECO:0000313" key="9">
    <source>
        <dbReference type="Proteomes" id="UP000016922"/>
    </source>
</evidence>
<dbReference type="Gene3D" id="2.130.10.10">
    <property type="entry name" value="YVTN repeat-like/Quinoprotein amine dehydrogenase"/>
    <property type="match status" value="1"/>
</dbReference>
<evidence type="ECO:0000256" key="4">
    <source>
        <dbReference type="ARBA" id="ARBA00022786"/>
    </source>
</evidence>
<evidence type="ECO:0000256" key="5">
    <source>
        <dbReference type="ARBA" id="ARBA00023306"/>
    </source>
</evidence>
<gene>
    <name evidence="8" type="ORF">GLAREA_07599</name>
</gene>
<feature type="domain" description="Anaphase-promoting complex subunit 4-like WD40" evidence="6">
    <location>
        <begin position="25"/>
        <end position="116"/>
    </location>
</feature>
<dbReference type="Pfam" id="PF12896">
    <property type="entry name" value="ANAPC4"/>
    <property type="match status" value="1"/>
</dbReference>
<dbReference type="RefSeq" id="XP_008080478.1">
    <property type="nucleotide sequence ID" value="XM_008082287.1"/>
</dbReference>
<keyword evidence="3" id="KW-0498">Mitosis</keyword>
<dbReference type="AlphaFoldDB" id="S3DK80"/>
<keyword evidence="9" id="KW-1185">Reference proteome</keyword>
<dbReference type="PANTHER" id="PTHR13260:SF0">
    <property type="entry name" value="ANAPHASE-PROMOTING COMPLEX SUBUNIT 4"/>
    <property type="match status" value="1"/>
</dbReference>
<evidence type="ECO:0000256" key="3">
    <source>
        <dbReference type="ARBA" id="ARBA00022776"/>
    </source>
</evidence>
<dbReference type="Pfam" id="PF12894">
    <property type="entry name" value="ANAPC4_WD40"/>
    <property type="match status" value="1"/>
</dbReference>
<keyword evidence="5" id="KW-0131">Cell cycle</keyword>
<dbReference type="InterPro" id="IPR024977">
    <property type="entry name" value="Apc4-like_WD40_dom"/>
</dbReference>
<keyword evidence="2" id="KW-0132">Cell division</keyword>
<protein>
    <recommendedName>
        <fullName evidence="1">Anaphase-promoting complex subunit 4</fullName>
    </recommendedName>
</protein>
<evidence type="ECO:0000313" key="8">
    <source>
        <dbReference type="EMBL" id="EPE32466.1"/>
    </source>
</evidence>
<dbReference type="GO" id="GO:0034399">
    <property type="term" value="C:nuclear periphery"/>
    <property type="evidence" value="ECO:0007669"/>
    <property type="project" value="TreeGrafter"/>
</dbReference>
<dbReference type="GeneID" id="19466652"/>
<evidence type="ECO:0000259" key="6">
    <source>
        <dbReference type="Pfam" id="PF12894"/>
    </source>
</evidence>
<dbReference type="Proteomes" id="UP000016922">
    <property type="component" value="Unassembled WGS sequence"/>
</dbReference>
<feature type="domain" description="Anaphase-promoting complex subunit 4 long" evidence="7">
    <location>
        <begin position="263"/>
        <end position="462"/>
    </location>
</feature>
<dbReference type="OrthoDB" id="2110451at2759"/>
<dbReference type="InterPro" id="IPR024789">
    <property type="entry name" value="APC4"/>
</dbReference>
<dbReference type="EMBL" id="KE145359">
    <property type="protein sequence ID" value="EPE32466.1"/>
    <property type="molecule type" value="Genomic_DNA"/>
</dbReference>